<accession>A0AAW9DUE8</accession>
<keyword evidence="1" id="KW-0812">Transmembrane</keyword>
<protein>
    <submittedName>
        <fullName evidence="2">Uncharacterized protein</fullName>
    </submittedName>
</protein>
<gene>
    <name evidence="2" type="ORF">SIL87_18180</name>
</gene>
<sequence>MPTLLVSYVIKYLPWILAAMLVTGGWLFVHHLQSELAADKRSMAAAQTTIAQLSATNQQNLTTLKRLQAESALWQSTLTSTLASDAGLARFSDGLLATITAAPAQDDAVVAPVLQDTLASIAKEQGAPK</sequence>
<organism evidence="2 3">
    <name type="scientific">Acidiphilium acidophilum</name>
    <name type="common">Thiobacillus acidophilus</name>
    <dbReference type="NCBI Taxonomy" id="76588"/>
    <lineage>
        <taxon>Bacteria</taxon>
        <taxon>Pseudomonadati</taxon>
        <taxon>Pseudomonadota</taxon>
        <taxon>Alphaproteobacteria</taxon>
        <taxon>Acetobacterales</taxon>
        <taxon>Acidocellaceae</taxon>
        <taxon>Acidiphilium</taxon>
    </lineage>
</organism>
<keyword evidence="1" id="KW-0472">Membrane</keyword>
<evidence type="ECO:0000256" key="1">
    <source>
        <dbReference type="SAM" id="Phobius"/>
    </source>
</evidence>
<reference evidence="2 3" key="1">
    <citation type="submission" date="2023-11" db="EMBL/GenBank/DDBJ databases">
        <title>MicrobeMod: A computational toolkit for identifying prokaryotic methylation and restriction-modification with nanopore sequencing.</title>
        <authorList>
            <person name="Crits-Christoph A."/>
            <person name="Kang S.C."/>
            <person name="Lee H."/>
            <person name="Ostrov N."/>
        </authorList>
    </citation>
    <scope>NUCLEOTIDE SEQUENCE [LARGE SCALE GENOMIC DNA]</scope>
    <source>
        <strain evidence="2 3">DSMZ 700</strain>
    </source>
</reference>
<dbReference type="RefSeq" id="WP_319615536.1">
    <property type="nucleotide sequence ID" value="NZ_JAWXYB010000018.1"/>
</dbReference>
<keyword evidence="3" id="KW-1185">Reference proteome</keyword>
<dbReference type="AlphaFoldDB" id="A0AAW9DUE8"/>
<feature type="transmembrane region" description="Helical" evidence="1">
    <location>
        <begin position="12"/>
        <end position="32"/>
    </location>
</feature>
<name>A0AAW9DUE8_ACIAO</name>
<comment type="caution">
    <text evidence="2">The sequence shown here is derived from an EMBL/GenBank/DDBJ whole genome shotgun (WGS) entry which is preliminary data.</text>
</comment>
<evidence type="ECO:0000313" key="2">
    <source>
        <dbReference type="EMBL" id="MDX5932683.1"/>
    </source>
</evidence>
<evidence type="ECO:0000313" key="3">
    <source>
        <dbReference type="Proteomes" id="UP001279553"/>
    </source>
</evidence>
<proteinExistence type="predicted"/>
<keyword evidence="1" id="KW-1133">Transmembrane helix</keyword>
<dbReference type="EMBL" id="JAWXYB010000018">
    <property type="protein sequence ID" value="MDX5932683.1"/>
    <property type="molecule type" value="Genomic_DNA"/>
</dbReference>
<dbReference type="Proteomes" id="UP001279553">
    <property type="component" value="Unassembled WGS sequence"/>
</dbReference>